<dbReference type="PANTHER" id="PTHR16290">
    <property type="entry name" value="TRANSCRIPTION FACTOR SMIF DECAPPING ENZYME DCP1"/>
    <property type="match status" value="1"/>
</dbReference>
<evidence type="ECO:0000256" key="2">
    <source>
        <dbReference type="ARBA" id="ARBA00008778"/>
    </source>
</evidence>
<keyword evidence="7" id="KW-1185">Reference proteome</keyword>
<dbReference type="GO" id="GO:0031087">
    <property type="term" value="P:deadenylation-independent decapping of nuclear-transcribed mRNA"/>
    <property type="evidence" value="ECO:0007669"/>
    <property type="project" value="TreeGrafter"/>
</dbReference>
<keyword evidence="3" id="KW-0963">Cytoplasm</keyword>
<dbReference type="EMBL" id="AFRT01002186">
    <property type="protein sequence ID" value="ELU38390.1"/>
    <property type="molecule type" value="Genomic_DNA"/>
</dbReference>
<feature type="region of interest" description="Disordered" evidence="5">
    <location>
        <begin position="285"/>
        <end position="436"/>
    </location>
</feature>
<dbReference type="OMA" id="PDIICIW"/>
<keyword evidence="4" id="KW-0507">mRNA processing</keyword>
<comment type="subcellular location">
    <subcellularLocation>
        <location evidence="1">Cytoplasm</location>
    </subcellularLocation>
</comment>
<dbReference type="Pfam" id="PF06058">
    <property type="entry name" value="DCP1"/>
    <property type="match status" value="1"/>
</dbReference>
<gene>
    <name evidence="6" type="ORF">AG1IA_07579</name>
</gene>
<dbReference type="GO" id="GO:0003729">
    <property type="term" value="F:mRNA binding"/>
    <property type="evidence" value="ECO:0007669"/>
    <property type="project" value="TreeGrafter"/>
</dbReference>
<protein>
    <submittedName>
        <fullName evidence="6">DCP1 domain-containing protein</fullName>
    </submittedName>
</protein>
<feature type="compositionally biased region" description="Low complexity" evidence="5">
    <location>
        <begin position="337"/>
        <end position="355"/>
    </location>
</feature>
<dbReference type="SUPFAM" id="SSF50729">
    <property type="entry name" value="PH domain-like"/>
    <property type="match status" value="1"/>
</dbReference>
<dbReference type="HOGENOM" id="CLU_451415_0_0_1"/>
<evidence type="ECO:0000313" key="7">
    <source>
        <dbReference type="Proteomes" id="UP000011668"/>
    </source>
</evidence>
<comment type="similarity">
    <text evidence="2">Belongs to the DCP1 family.</text>
</comment>
<feature type="compositionally biased region" description="Low complexity" evidence="5">
    <location>
        <begin position="290"/>
        <end position="323"/>
    </location>
</feature>
<evidence type="ECO:0000256" key="1">
    <source>
        <dbReference type="ARBA" id="ARBA00004496"/>
    </source>
</evidence>
<feature type="compositionally biased region" description="Polar residues" evidence="5">
    <location>
        <begin position="154"/>
        <end position="188"/>
    </location>
</feature>
<feature type="region of interest" description="Disordered" evidence="5">
    <location>
        <begin position="221"/>
        <end position="254"/>
    </location>
</feature>
<sequence length="645" mass="69881">MPHETSMSAASRKAWNLKVIQRHDPDIICIWDQVPYVMLMQYSATQWSKTSVEGSLFLFDRRGSPRYGFFILNRSSSHNYMHLLTPEDNLEVLESYVIFRAKGSKDGEYAMCTDPDHRNHLGKTLLDLHAHIKRGSTEAFYNPTDVFGGDQAQPAISSPSPAIKTTTNSVASPATGSSSGISQTTNEAGGMQSLNDLFARLSSSASVGSATTATVAAQTTLYSSQPSQGPTPSSSAFQPAQPSSQPTPTGPLRGQALLDSLFAMASPTRAPALVQPTSTNLSASGSFTVPQSQSSSTFSNFSAPASSASANPSQSTTQSPTSSKGGDLLAQLFANLSTGPQPSTSTQSVPPASQPYNSRHTRAPSTPPPIISTLPADPAIIHSAKVTPEPKSERRRNNTRRGYATDTSPRPHHTHSHSHRMSVFDEDATHSRSTSQAADDVLTALNGSVRNKPRAGRALVPFQSDTGPVYHPDPTRPHVSNRFPAGENGEEEKVYAMGVDEEAEDEIFYDGRGNRGKGPSPKRQRRRRNGRGGANGSEGRNGDTVNLDRQIAGDVLMQGIEWDDGVVDKQLFLQSIYALLNEQEFVDQLYNDYKIAQTRYDWKQSFYAQVLPRRGEGKTEYAFQGMATDNFELPSALFTGNSNSI</sequence>
<evidence type="ECO:0000313" key="6">
    <source>
        <dbReference type="EMBL" id="ELU38390.1"/>
    </source>
</evidence>
<dbReference type="InterPro" id="IPR010334">
    <property type="entry name" value="Dcp1"/>
</dbReference>
<dbReference type="STRING" id="983506.L8WKE1"/>
<dbReference type="OrthoDB" id="440673at2759"/>
<dbReference type="GO" id="GO:0006397">
    <property type="term" value="P:mRNA processing"/>
    <property type="evidence" value="ECO:0007669"/>
    <property type="project" value="UniProtKB-KW"/>
</dbReference>
<dbReference type="GO" id="GO:0008047">
    <property type="term" value="F:enzyme activator activity"/>
    <property type="evidence" value="ECO:0007669"/>
    <property type="project" value="InterPro"/>
</dbReference>
<dbReference type="Gene3D" id="2.30.29.30">
    <property type="entry name" value="Pleckstrin-homology domain (PH domain)/Phosphotyrosine-binding domain (PTB)"/>
    <property type="match status" value="1"/>
</dbReference>
<dbReference type="InterPro" id="IPR011993">
    <property type="entry name" value="PH-like_dom_sf"/>
</dbReference>
<evidence type="ECO:0000256" key="4">
    <source>
        <dbReference type="ARBA" id="ARBA00022664"/>
    </source>
</evidence>
<dbReference type="GO" id="GO:0000290">
    <property type="term" value="P:deadenylation-dependent decapping of nuclear-transcribed mRNA"/>
    <property type="evidence" value="ECO:0007669"/>
    <property type="project" value="InterPro"/>
</dbReference>
<feature type="compositionally biased region" description="Low complexity" evidence="5">
    <location>
        <begin position="221"/>
        <end position="247"/>
    </location>
</feature>
<dbReference type="Proteomes" id="UP000011668">
    <property type="component" value="Unassembled WGS sequence"/>
</dbReference>
<dbReference type="GO" id="GO:0000932">
    <property type="term" value="C:P-body"/>
    <property type="evidence" value="ECO:0007669"/>
    <property type="project" value="TreeGrafter"/>
</dbReference>
<dbReference type="AlphaFoldDB" id="L8WKE1"/>
<comment type="caution">
    <text evidence="6">The sequence shown here is derived from an EMBL/GenBank/DDBJ whole genome shotgun (WGS) entry which is preliminary data.</text>
</comment>
<proteinExistence type="inferred from homology"/>
<feature type="compositionally biased region" description="Basic residues" evidence="5">
    <location>
        <begin position="410"/>
        <end position="420"/>
    </location>
</feature>
<evidence type="ECO:0000256" key="5">
    <source>
        <dbReference type="SAM" id="MobiDB-lite"/>
    </source>
</evidence>
<accession>L8WKE1</accession>
<feature type="region of interest" description="Disordered" evidence="5">
    <location>
        <begin position="505"/>
        <end position="546"/>
    </location>
</feature>
<name>L8WKE1_THACA</name>
<dbReference type="PANTHER" id="PTHR16290:SF0">
    <property type="entry name" value="DECAPPING PROTEIN 1, ISOFORM A"/>
    <property type="match status" value="1"/>
</dbReference>
<evidence type="ECO:0000256" key="3">
    <source>
        <dbReference type="ARBA" id="ARBA00022490"/>
    </source>
</evidence>
<reference evidence="6 7" key="1">
    <citation type="journal article" date="2013" name="Nat. Commun.">
        <title>The evolution and pathogenic mechanisms of the rice sheath blight pathogen.</title>
        <authorList>
            <person name="Zheng A."/>
            <person name="Lin R."/>
            <person name="Xu L."/>
            <person name="Qin P."/>
            <person name="Tang C."/>
            <person name="Ai P."/>
            <person name="Zhang D."/>
            <person name="Liu Y."/>
            <person name="Sun Z."/>
            <person name="Feng H."/>
            <person name="Wang Y."/>
            <person name="Chen Y."/>
            <person name="Liang X."/>
            <person name="Fu R."/>
            <person name="Li Q."/>
            <person name="Zhang J."/>
            <person name="Yu X."/>
            <person name="Xie Z."/>
            <person name="Ding L."/>
            <person name="Guan P."/>
            <person name="Tang J."/>
            <person name="Liang Y."/>
            <person name="Wang S."/>
            <person name="Deng Q."/>
            <person name="Li S."/>
            <person name="Zhu J."/>
            <person name="Wang L."/>
            <person name="Liu H."/>
            <person name="Li P."/>
        </authorList>
    </citation>
    <scope>NUCLEOTIDE SEQUENCE [LARGE SCALE GENOMIC DNA]</scope>
    <source>
        <strain evidence="7">AG-1 IA</strain>
    </source>
</reference>
<feature type="compositionally biased region" description="Basic residues" evidence="5">
    <location>
        <begin position="520"/>
        <end position="530"/>
    </location>
</feature>
<organism evidence="6 7">
    <name type="scientific">Thanatephorus cucumeris (strain AG1-IA)</name>
    <name type="common">Rice sheath blight fungus</name>
    <name type="synonym">Rhizoctonia solani</name>
    <dbReference type="NCBI Taxonomy" id="983506"/>
    <lineage>
        <taxon>Eukaryota</taxon>
        <taxon>Fungi</taxon>
        <taxon>Dikarya</taxon>
        <taxon>Basidiomycota</taxon>
        <taxon>Agaricomycotina</taxon>
        <taxon>Agaricomycetes</taxon>
        <taxon>Cantharellales</taxon>
        <taxon>Ceratobasidiaceae</taxon>
        <taxon>Rhizoctonia</taxon>
        <taxon>Rhizoctonia solani AG-1</taxon>
    </lineage>
</organism>
<feature type="region of interest" description="Disordered" evidence="5">
    <location>
        <begin position="454"/>
        <end position="489"/>
    </location>
</feature>
<feature type="region of interest" description="Disordered" evidence="5">
    <location>
        <begin position="151"/>
        <end position="188"/>
    </location>
</feature>